<accession>A0A1B2CRQ8</accession>
<protein>
    <recommendedName>
        <fullName evidence="1">DNA-directed DNA polymerase</fullName>
        <ecNumber evidence="1">2.7.7.7</ecNumber>
    </recommendedName>
</protein>
<dbReference type="GO" id="GO:0016787">
    <property type="term" value="F:hydrolase activity"/>
    <property type="evidence" value="ECO:0007669"/>
    <property type="project" value="UniProtKB-KW"/>
</dbReference>
<gene>
    <name evidence="8" type="primary">P</name>
</gene>
<keyword evidence="5" id="KW-0378">Hydrolase</keyword>
<dbReference type="GO" id="GO:0003887">
    <property type="term" value="F:DNA-directed DNA polymerase activity"/>
    <property type="evidence" value="ECO:0007669"/>
    <property type="project" value="UniProtKB-KW"/>
</dbReference>
<dbReference type="GO" id="GO:0004518">
    <property type="term" value="F:nuclease activity"/>
    <property type="evidence" value="ECO:0007669"/>
    <property type="project" value="UniProtKB-KW"/>
</dbReference>
<evidence type="ECO:0000259" key="7">
    <source>
        <dbReference type="Pfam" id="PF00136"/>
    </source>
</evidence>
<dbReference type="InterPro" id="IPR006134">
    <property type="entry name" value="DNA-dir_DNA_pol_B_multi_dom"/>
</dbReference>
<evidence type="ECO:0000256" key="4">
    <source>
        <dbReference type="ARBA" id="ARBA00022722"/>
    </source>
</evidence>
<dbReference type="EC" id="2.7.7.7" evidence="1"/>
<dbReference type="Pfam" id="PF00136">
    <property type="entry name" value="DNA_pol_B"/>
    <property type="match status" value="1"/>
</dbReference>
<evidence type="ECO:0000256" key="2">
    <source>
        <dbReference type="ARBA" id="ARBA00022679"/>
    </source>
</evidence>
<evidence type="ECO:0000256" key="5">
    <source>
        <dbReference type="ARBA" id="ARBA00022801"/>
    </source>
</evidence>
<dbReference type="Gene3D" id="3.90.1600.10">
    <property type="entry name" value="Palm domain of DNA polymerase"/>
    <property type="match status" value="1"/>
</dbReference>
<dbReference type="GO" id="GO:0000166">
    <property type="term" value="F:nucleotide binding"/>
    <property type="evidence" value="ECO:0007669"/>
    <property type="project" value="InterPro"/>
</dbReference>
<evidence type="ECO:0000256" key="3">
    <source>
        <dbReference type="ARBA" id="ARBA00022695"/>
    </source>
</evidence>
<reference evidence="8" key="1">
    <citation type="submission" date="2016-05" db="EMBL/GenBank/DDBJ databases">
        <title>CrAssphage is not associated with diarrhea and it has high genetic diversity.</title>
        <authorList>
            <person name="Lang Y."/>
            <person name="Zhang W."/>
            <person name="Tong Y."/>
            <person name="Chen S."/>
        </authorList>
    </citation>
    <scope>NUCLEOTIDE SEQUENCE</scope>
</reference>
<organism evidence="8">
    <name type="scientific">uncultured crAssphage</name>
    <dbReference type="NCBI Taxonomy" id="1211417"/>
    <lineage>
        <taxon>Viruses</taxon>
        <taxon>Duplodnaviria</taxon>
        <taxon>Heunggongvirae</taxon>
        <taxon>Uroviricota</taxon>
        <taxon>Caudoviricetes</taxon>
        <taxon>Crassvirales</taxon>
        <taxon>Intestiviridae</taxon>
        <taxon>Crudevirinae</taxon>
        <taxon>Carjivirus</taxon>
        <taxon>Carjivirus communis</taxon>
    </lineage>
</organism>
<feature type="domain" description="DNA-directed DNA polymerase family B multifunctional" evidence="7">
    <location>
        <begin position="457"/>
        <end position="552"/>
    </location>
</feature>
<evidence type="ECO:0000313" key="8">
    <source>
        <dbReference type="EMBL" id="ANY57328.1"/>
    </source>
</evidence>
<sequence>MINCIAYDVEVLRNFFSVTFVSINSYLKVFKDCVNADGKAIPLVQKLSVEEIKARLETVEKYKFYITDKDDSQLLSIIGYINKTRCYKDSSGTIIRTDLYGFNNFNYDNLMIAALLSFYMRTNSTKELINKLYETSKTIISSQDDKDKFRTDFYLNSLRKYKLPFTGIDVMRIFALNKASVVVDSKTGERKPVPKGLKQTSINLQWYELLEYELPDINEKEAELYNEIPSLKGMNINQLNKLVDKWDRFILDEYIEPMMYYNLNDVFIVAEIVRLYPEEIKSRYAISKAYDVDVLNSSRSKTADILFEKFYSKFSGLAPEQWKGKKTERTAMSFKKVIFPFIKFKTKELQDLLDKLYKTTIYRVNKDAFSENVKIGDITYTLATGGLHSQDVPMELYSTTPYGDYLTPSSTGGKPFTIYHFDVASFYPSIIGVHKVAPAHIDTNAFCNLISWMKQKRVDVKHSEEEYIDGIAKDILALVLKIVINSIYGKLGFEKGDLYDRLAVLKVTVNGQLMLLMLCEALELDNIHIISANTDGIMVKVYASQEDKFKEITTWWQNITGMQADSDVVHSLIARDVNNYITQFRSKGKLKIESKGALNPMMYSLDLTKGYSMPIVAQAIENYFLKNKPVMDTLQEATNILDFCLTQNVGRQFHVEETKIENGQITHVVCQRYVRFYVSNRGYIIEKVHNDNGSRSRMAAGSVVTVINSLDDKDISLRDINFKFYYQEAMKVINPIKLKISPKGKGKSKIKKYSGMYNPIFNEDDFG</sequence>
<dbReference type="InterPro" id="IPR023211">
    <property type="entry name" value="DNA_pol_palm_dom_sf"/>
</dbReference>
<dbReference type="GO" id="GO:0003677">
    <property type="term" value="F:DNA binding"/>
    <property type="evidence" value="ECO:0007669"/>
    <property type="project" value="InterPro"/>
</dbReference>
<keyword evidence="4" id="KW-0540">Nuclease</keyword>
<evidence type="ECO:0000256" key="1">
    <source>
        <dbReference type="ARBA" id="ARBA00012417"/>
    </source>
</evidence>
<name>A0A1B2CRQ8_9CAUD</name>
<dbReference type="EMBL" id="KX342785">
    <property type="protein sequence ID" value="ANY57328.1"/>
    <property type="molecule type" value="Genomic_DNA"/>
</dbReference>
<dbReference type="SUPFAM" id="SSF56672">
    <property type="entry name" value="DNA/RNA polymerases"/>
    <property type="match status" value="1"/>
</dbReference>
<keyword evidence="3" id="KW-0548">Nucleotidyltransferase</keyword>
<keyword evidence="2" id="KW-0808">Transferase</keyword>
<proteinExistence type="predicted"/>
<evidence type="ECO:0000256" key="6">
    <source>
        <dbReference type="ARBA" id="ARBA00022932"/>
    </source>
</evidence>
<dbReference type="InterPro" id="IPR043502">
    <property type="entry name" value="DNA/RNA_pol_sf"/>
</dbReference>
<keyword evidence="6" id="KW-0239">DNA-directed DNA polymerase</keyword>